<dbReference type="InterPro" id="IPR036291">
    <property type="entry name" value="NAD(P)-bd_dom_sf"/>
</dbReference>
<evidence type="ECO:0000256" key="1">
    <source>
        <dbReference type="ARBA" id="ARBA00006484"/>
    </source>
</evidence>
<proteinExistence type="inferred from homology"/>
<dbReference type="SUPFAM" id="SSF51735">
    <property type="entry name" value="NAD(P)-binding Rossmann-fold domains"/>
    <property type="match status" value="1"/>
</dbReference>
<protein>
    <submittedName>
        <fullName evidence="3">SDR family NAD(P)-dependent oxidoreductase</fullName>
    </submittedName>
</protein>
<dbReference type="PANTHER" id="PTHR44196">
    <property type="entry name" value="DEHYDROGENASE/REDUCTASE SDR FAMILY MEMBER 7B"/>
    <property type="match status" value="1"/>
</dbReference>
<sequence>MTDFTDKVVVVTGGATGIGKALADRFGAEGAKMILAARREDRLREAVEDLAGKGVEARYQVCDISKREDAEALADYAFAEFGQVDVLVNTPAGPVSRRR</sequence>
<evidence type="ECO:0000313" key="4">
    <source>
        <dbReference type="Proteomes" id="UP001291912"/>
    </source>
</evidence>
<dbReference type="RefSeq" id="WP_194423526.1">
    <property type="nucleotide sequence ID" value="NZ_BAAAPT010000001.1"/>
</dbReference>
<accession>A0ABU5N458</accession>
<keyword evidence="4" id="KW-1185">Reference proteome</keyword>
<dbReference type="EMBL" id="JAWJYN010000001">
    <property type="protein sequence ID" value="MDZ8160848.1"/>
    <property type="molecule type" value="Genomic_DNA"/>
</dbReference>
<comment type="caution">
    <text evidence="3">The sequence shown here is derived from an EMBL/GenBank/DDBJ whole genome shotgun (WGS) entry which is preliminary data.</text>
</comment>
<evidence type="ECO:0000313" key="3">
    <source>
        <dbReference type="EMBL" id="MDZ8160848.1"/>
    </source>
</evidence>
<organism evidence="3 4">
    <name type="scientific">Microbacterium aquimaris</name>
    <dbReference type="NCBI Taxonomy" id="459816"/>
    <lineage>
        <taxon>Bacteria</taxon>
        <taxon>Bacillati</taxon>
        <taxon>Actinomycetota</taxon>
        <taxon>Actinomycetes</taxon>
        <taxon>Micrococcales</taxon>
        <taxon>Microbacteriaceae</taxon>
        <taxon>Microbacterium</taxon>
    </lineage>
</organism>
<keyword evidence="2" id="KW-0560">Oxidoreductase</keyword>
<dbReference type="PRINTS" id="PR00081">
    <property type="entry name" value="GDHRDH"/>
</dbReference>
<dbReference type="Pfam" id="PF00106">
    <property type="entry name" value="adh_short"/>
    <property type="match status" value="1"/>
</dbReference>
<comment type="similarity">
    <text evidence="1">Belongs to the short-chain dehydrogenases/reductases (SDR) family.</text>
</comment>
<dbReference type="Gene3D" id="3.40.50.720">
    <property type="entry name" value="NAD(P)-binding Rossmann-like Domain"/>
    <property type="match status" value="1"/>
</dbReference>
<dbReference type="PANTHER" id="PTHR44196:SF1">
    <property type="entry name" value="DEHYDROGENASE_REDUCTASE SDR FAMILY MEMBER 7B"/>
    <property type="match status" value="1"/>
</dbReference>
<evidence type="ECO:0000256" key="2">
    <source>
        <dbReference type="ARBA" id="ARBA00023002"/>
    </source>
</evidence>
<dbReference type="Proteomes" id="UP001291912">
    <property type="component" value="Unassembled WGS sequence"/>
</dbReference>
<dbReference type="InterPro" id="IPR002347">
    <property type="entry name" value="SDR_fam"/>
</dbReference>
<gene>
    <name evidence="3" type="ORF">R2Q92_03305</name>
</gene>
<reference evidence="3 4" key="1">
    <citation type="submission" date="2023-10" db="EMBL/GenBank/DDBJ databases">
        <title>Microbacterium xanthum sp. nov., isolated from seaweed.</title>
        <authorList>
            <person name="Lee S.D."/>
        </authorList>
    </citation>
    <scope>NUCLEOTIDE SEQUENCE [LARGE SCALE GENOMIC DNA]</scope>
    <source>
        <strain evidence="3 4">KCTC 19124</strain>
    </source>
</reference>
<name>A0ABU5N458_9MICO</name>